<feature type="domain" description="TadE-like" evidence="2">
    <location>
        <begin position="13"/>
        <end position="55"/>
    </location>
</feature>
<keyword evidence="1" id="KW-1133">Transmembrane helix</keyword>
<name>A0A6I4UVZ9_9SPHN</name>
<comment type="caution">
    <text evidence="3">The sequence shown here is derived from an EMBL/GenBank/DDBJ whole genome shotgun (WGS) entry which is preliminary data.</text>
</comment>
<sequence length="208" mass="21802">MIVLLAIQRDQRGGSATEFALILPLFLLFLLGIIDAGRYAWEYNQAEKATQIGARWAVATDMVPGALKDYSYAVSCSVPQGTPVGPAEFEGTTCTGDGTTATCTPFSQSCSPTVPATGGDGTAFGTLASRMKDIYPAIQPQNIVVAYANSGLGFSGDPNGPDVAPLVTVSLRNLTFQPMTLMLFNGQLGIPSASYTLTMEDGRGESSN</sequence>
<dbReference type="EMBL" id="WTYK01000004">
    <property type="protein sequence ID" value="MXP41617.1"/>
    <property type="molecule type" value="Genomic_DNA"/>
</dbReference>
<feature type="transmembrane region" description="Helical" evidence="1">
    <location>
        <begin position="21"/>
        <end position="41"/>
    </location>
</feature>
<evidence type="ECO:0000256" key="1">
    <source>
        <dbReference type="SAM" id="Phobius"/>
    </source>
</evidence>
<reference evidence="3 4" key="1">
    <citation type="submission" date="2019-12" db="EMBL/GenBank/DDBJ databases">
        <title>Genomic-based taxomic classification of the family Erythrobacteraceae.</title>
        <authorList>
            <person name="Xu L."/>
        </authorList>
    </citation>
    <scope>NUCLEOTIDE SEQUENCE [LARGE SCALE GENOMIC DNA]</scope>
    <source>
        <strain evidence="3 4">MCCC 1K02066</strain>
    </source>
</reference>
<keyword evidence="1" id="KW-0812">Transmembrane</keyword>
<gene>
    <name evidence="3" type="ORF">GRI75_08170</name>
</gene>
<dbReference type="RefSeq" id="WP_160746474.1">
    <property type="nucleotide sequence ID" value="NZ_WTYK01000004.1"/>
</dbReference>
<accession>A0A6I4UVZ9</accession>
<evidence type="ECO:0000259" key="2">
    <source>
        <dbReference type="Pfam" id="PF07811"/>
    </source>
</evidence>
<keyword evidence="1" id="KW-0472">Membrane</keyword>
<dbReference type="OrthoDB" id="7187024at2"/>
<proteinExistence type="predicted"/>
<dbReference type="Proteomes" id="UP000469159">
    <property type="component" value="Unassembled WGS sequence"/>
</dbReference>
<dbReference type="AlphaFoldDB" id="A0A6I4UVZ9"/>
<organism evidence="3 4">
    <name type="scientific">Croceibacterium soli</name>
    <dbReference type="NCBI Taxonomy" id="1739690"/>
    <lineage>
        <taxon>Bacteria</taxon>
        <taxon>Pseudomonadati</taxon>
        <taxon>Pseudomonadota</taxon>
        <taxon>Alphaproteobacteria</taxon>
        <taxon>Sphingomonadales</taxon>
        <taxon>Erythrobacteraceae</taxon>
        <taxon>Croceibacterium</taxon>
    </lineage>
</organism>
<evidence type="ECO:0000313" key="4">
    <source>
        <dbReference type="Proteomes" id="UP000469159"/>
    </source>
</evidence>
<evidence type="ECO:0000313" key="3">
    <source>
        <dbReference type="EMBL" id="MXP41617.1"/>
    </source>
</evidence>
<keyword evidence="4" id="KW-1185">Reference proteome</keyword>
<dbReference type="InterPro" id="IPR012495">
    <property type="entry name" value="TadE-like_dom"/>
</dbReference>
<protein>
    <submittedName>
        <fullName evidence="3">Pilus assembly protein</fullName>
    </submittedName>
</protein>
<dbReference type="Pfam" id="PF07811">
    <property type="entry name" value="TadE"/>
    <property type="match status" value="1"/>
</dbReference>